<protein>
    <submittedName>
        <fullName evidence="1">Uncharacterized protein</fullName>
    </submittedName>
</protein>
<evidence type="ECO:0000313" key="1">
    <source>
        <dbReference type="EMBL" id="JAI00344.1"/>
    </source>
</evidence>
<reference evidence="1" key="1">
    <citation type="submission" date="2014-11" db="EMBL/GenBank/DDBJ databases">
        <authorList>
            <person name="Amaro Gonzalez C."/>
        </authorList>
    </citation>
    <scope>NUCLEOTIDE SEQUENCE</scope>
</reference>
<organism evidence="1">
    <name type="scientific">Anguilla anguilla</name>
    <name type="common">European freshwater eel</name>
    <name type="synonym">Muraena anguilla</name>
    <dbReference type="NCBI Taxonomy" id="7936"/>
    <lineage>
        <taxon>Eukaryota</taxon>
        <taxon>Metazoa</taxon>
        <taxon>Chordata</taxon>
        <taxon>Craniata</taxon>
        <taxon>Vertebrata</taxon>
        <taxon>Euteleostomi</taxon>
        <taxon>Actinopterygii</taxon>
        <taxon>Neopterygii</taxon>
        <taxon>Teleostei</taxon>
        <taxon>Anguilliformes</taxon>
        <taxon>Anguillidae</taxon>
        <taxon>Anguilla</taxon>
    </lineage>
</organism>
<dbReference type="EMBL" id="GBXM01008234">
    <property type="protein sequence ID" value="JAI00344.1"/>
    <property type="molecule type" value="Transcribed_RNA"/>
</dbReference>
<reference evidence="1" key="2">
    <citation type="journal article" date="2015" name="Fish Shellfish Immunol.">
        <title>Early steps in the European eel (Anguilla anguilla)-Vibrio vulnificus interaction in the gills: Role of the RtxA13 toxin.</title>
        <authorList>
            <person name="Callol A."/>
            <person name="Pajuelo D."/>
            <person name="Ebbesson L."/>
            <person name="Teles M."/>
            <person name="MacKenzie S."/>
            <person name="Amaro C."/>
        </authorList>
    </citation>
    <scope>NUCLEOTIDE SEQUENCE</scope>
</reference>
<proteinExistence type="predicted"/>
<name>A0A0E9XF97_ANGAN</name>
<accession>A0A0E9XF97</accession>
<sequence>MLFILSNFNLFIHWCNLSANVENVLMSIKMDTRTWENIHYCWDLYIFYLFYSLLLEIELFDIYCHFVGFHFRAMSLFIVRYKRYHSAQIQGKNNILTSHGKT</sequence>
<dbReference type="AlphaFoldDB" id="A0A0E9XF97"/>